<dbReference type="OrthoDB" id="7457135at2759"/>
<sequence>MALTNKYNAVSETGVRTEKQLHALYDNIKKKARKNLSDDKSEMYKTGGGTFCPKTTIVDEKIVALLTPQFKPLPNELDSSAPYYNLDIETQVVSEDAQVGTPQDIFVVLDAKEDSVCDIQSTSKEVECRKRPILPVGNVFQDVESTPKLKKKWLTETKKRNINNLSASIIKRKNLKQMNEDAITTERLKILEIQRQQELIKLEKTKILLDIDIELKRTLLENAKMDLEYKEKNFSL</sequence>
<organism evidence="1 2">
    <name type="scientific">Arctia plantaginis</name>
    <name type="common">Wood tiger moth</name>
    <name type="synonym">Phalaena plantaginis</name>
    <dbReference type="NCBI Taxonomy" id="874455"/>
    <lineage>
        <taxon>Eukaryota</taxon>
        <taxon>Metazoa</taxon>
        <taxon>Ecdysozoa</taxon>
        <taxon>Arthropoda</taxon>
        <taxon>Hexapoda</taxon>
        <taxon>Insecta</taxon>
        <taxon>Pterygota</taxon>
        <taxon>Neoptera</taxon>
        <taxon>Endopterygota</taxon>
        <taxon>Lepidoptera</taxon>
        <taxon>Glossata</taxon>
        <taxon>Ditrysia</taxon>
        <taxon>Noctuoidea</taxon>
        <taxon>Erebidae</taxon>
        <taxon>Arctiinae</taxon>
        <taxon>Arctia</taxon>
    </lineage>
</organism>
<name>A0A8S1BG94_ARCPL</name>
<dbReference type="EMBL" id="CADEBD010000443">
    <property type="protein sequence ID" value="CAB3256026.1"/>
    <property type="molecule type" value="Genomic_DNA"/>
</dbReference>
<accession>A0A8S1BG94</accession>
<reference evidence="1 2" key="1">
    <citation type="submission" date="2020-04" db="EMBL/GenBank/DDBJ databases">
        <authorList>
            <person name="Wallbank WR R."/>
            <person name="Pardo Diaz C."/>
            <person name="Kozak K."/>
            <person name="Martin S."/>
            <person name="Jiggins C."/>
            <person name="Moest M."/>
            <person name="Warren A I."/>
            <person name="Byers J.R.P. K."/>
            <person name="Montejo-Kovacevich G."/>
            <person name="Yen C E."/>
        </authorList>
    </citation>
    <scope>NUCLEOTIDE SEQUENCE [LARGE SCALE GENOMIC DNA]</scope>
</reference>
<proteinExistence type="predicted"/>
<comment type="caution">
    <text evidence="1">The sequence shown here is derived from an EMBL/GenBank/DDBJ whole genome shotgun (WGS) entry which is preliminary data.</text>
</comment>
<evidence type="ECO:0000313" key="2">
    <source>
        <dbReference type="Proteomes" id="UP000494256"/>
    </source>
</evidence>
<evidence type="ECO:0000313" key="1">
    <source>
        <dbReference type="EMBL" id="CAB3256026.1"/>
    </source>
</evidence>
<protein>
    <submittedName>
        <fullName evidence="1">Uncharacterized protein</fullName>
    </submittedName>
</protein>
<gene>
    <name evidence="1" type="ORF">APLA_LOCUS15552</name>
</gene>
<dbReference type="AlphaFoldDB" id="A0A8S1BG94"/>
<dbReference type="Proteomes" id="UP000494256">
    <property type="component" value="Unassembled WGS sequence"/>
</dbReference>